<feature type="transmembrane region" description="Helical" evidence="1">
    <location>
        <begin position="75"/>
        <end position="99"/>
    </location>
</feature>
<organism evidence="3 4">
    <name type="scientific">Photobacterium sanctipauli</name>
    <dbReference type="NCBI Taxonomy" id="1342794"/>
    <lineage>
        <taxon>Bacteria</taxon>
        <taxon>Pseudomonadati</taxon>
        <taxon>Pseudomonadota</taxon>
        <taxon>Gammaproteobacteria</taxon>
        <taxon>Vibrionales</taxon>
        <taxon>Vibrionaceae</taxon>
        <taxon>Photobacterium</taxon>
    </lineage>
</organism>
<name>A0A2T3P133_9GAMM</name>
<feature type="domain" description="Chlorhexidine efflux transporter" evidence="2">
    <location>
        <begin position="3"/>
        <end position="63"/>
    </location>
</feature>
<reference evidence="3 4" key="1">
    <citation type="submission" date="2018-01" db="EMBL/GenBank/DDBJ databases">
        <title>Whole genome sequencing of Histamine producing bacteria.</title>
        <authorList>
            <person name="Butler K."/>
        </authorList>
    </citation>
    <scope>NUCLEOTIDE SEQUENCE [LARGE SCALE GENOMIC DNA]</scope>
    <source>
        <strain evidence="3 4">DSM 100436</strain>
    </source>
</reference>
<accession>A0A2T3P133</accession>
<keyword evidence="1" id="KW-1133">Transmembrane helix</keyword>
<dbReference type="Pfam" id="PF05232">
    <property type="entry name" value="BTP"/>
    <property type="match status" value="2"/>
</dbReference>
<keyword evidence="1" id="KW-0812">Transmembrane</keyword>
<dbReference type="Proteomes" id="UP000241771">
    <property type="component" value="Unassembled WGS sequence"/>
</dbReference>
<dbReference type="EMBL" id="PYMA01000001">
    <property type="protein sequence ID" value="PSW22189.1"/>
    <property type="molecule type" value="Genomic_DNA"/>
</dbReference>
<evidence type="ECO:0000313" key="3">
    <source>
        <dbReference type="EMBL" id="PSW22189.1"/>
    </source>
</evidence>
<feature type="transmembrane region" description="Helical" evidence="1">
    <location>
        <begin position="105"/>
        <end position="126"/>
    </location>
</feature>
<gene>
    <name evidence="3" type="ORF">C9I98_02680</name>
</gene>
<dbReference type="InterPro" id="IPR058208">
    <property type="entry name" value="PACE"/>
</dbReference>
<dbReference type="AlphaFoldDB" id="A0A2T3P133"/>
<keyword evidence="1" id="KW-0472">Membrane</keyword>
<dbReference type="InterPro" id="IPR007896">
    <property type="entry name" value="BTP_bacteria"/>
</dbReference>
<feature type="domain" description="Chlorhexidine efflux transporter" evidence="2">
    <location>
        <begin position="69"/>
        <end position="131"/>
    </location>
</feature>
<evidence type="ECO:0000259" key="2">
    <source>
        <dbReference type="Pfam" id="PF05232"/>
    </source>
</evidence>
<feature type="transmembrane region" description="Helical" evidence="1">
    <location>
        <begin position="7"/>
        <end position="28"/>
    </location>
</feature>
<evidence type="ECO:0000256" key="1">
    <source>
        <dbReference type="SAM" id="Phobius"/>
    </source>
</evidence>
<feature type="transmembrane region" description="Helical" evidence="1">
    <location>
        <begin position="34"/>
        <end position="54"/>
    </location>
</feature>
<dbReference type="RefSeq" id="WP_036823954.1">
    <property type="nucleotide sequence ID" value="NZ_JGVO01000504.1"/>
</dbReference>
<sequence>MGAVERVFHAVLFEVLAVGLAIAGLVMFTDHDTGALSGTMILIATIAMAWNFIFNWVFDMVFSAPKEKRSLGLRIFHVVLFEAGLLILTIPVMAIILGVSFWEAFVMDVGVTVFITIYAFTFNWVYDNARASIIKKSQGSSSLAT</sequence>
<proteinExistence type="predicted"/>
<protein>
    <recommendedName>
        <fullName evidence="2">Chlorhexidine efflux transporter domain-containing protein</fullName>
    </recommendedName>
</protein>
<keyword evidence="4" id="KW-1185">Reference proteome</keyword>
<comment type="caution">
    <text evidence="3">The sequence shown here is derived from an EMBL/GenBank/DDBJ whole genome shotgun (WGS) entry which is preliminary data.</text>
</comment>
<dbReference type="OrthoDB" id="1631120at2"/>
<evidence type="ECO:0000313" key="4">
    <source>
        <dbReference type="Proteomes" id="UP000241771"/>
    </source>
</evidence>
<dbReference type="NCBIfam" id="NF033664">
    <property type="entry name" value="PACE_transport"/>
    <property type="match status" value="1"/>
</dbReference>